<dbReference type="PIRSF" id="PIRSF002560">
    <property type="entry name" value="Bacterioferritin"/>
    <property type="match status" value="1"/>
</dbReference>
<feature type="binding site" evidence="7">
    <location>
        <position position="18"/>
    </location>
    <ligand>
        <name>Fe cation</name>
        <dbReference type="ChEBI" id="CHEBI:24875"/>
        <label>1</label>
    </ligand>
</feature>
<feature type="domain" description="Ferritin-like diiron" evidence="9">
    <location>
        <begin position="1"/>
        <end position="145"/>
    </location>
</feature>
<dbReference type="SUPFAM" id="SSF47240">
    <property type="entry name" value="Ferritin-like"/>
    <property type="match status" value="1"/>
</dbReference>
<dbReference type="PROSITE" id="PS00549">
    <property type="entry name" value="BACTERIOFERRITIN"/>
    <property type="match status" value="1"/>
</dbReference>
<organism evidence="10 11">
    <name type="scientific">Spirobacillus cienkowskii</name>
    <dbReference type="NCBI Taxonomy" id="495820"/>
    <lineage>
        <taxon>Bacteria</taxon>
        <taxon>Pseudomonadati</taxon>
        <taxon>Bdellovibrionota</taxon>
        <taxon>Oligoflexia</taxon>
        <taxon>Silvanigrellales</taxon>
        <taxon>Spirobacillus</taxon>
    </lineage>
</organism>
<feature type="binding site" evidence="7">
    <location>
        <position position="130"/>
    </location>
    <ligand>
        <name>Fe cation</name>
        <dbReference type="ChEBI" id="CHEBI:24875"/>
        <label>2</label>
    </ligand>
</feature>
<dbReference type="FunFam" id="1.20.1260.10:FF:000005">
    <property type="entry name" value="Bacterioferritin"/>
    <property type="match status" value="1"/>
</dbReference>
<comment type="catalytic activity">
    <reaction evidence="6">
        <text>4 Fe(2+) + O2 + 4 H(+) = 4 Fe(3+) + 2 H2O</text>
        <dbReference type="Rhea" id="RHEA:11148"/>
        <dbReference type="ChEBI" id="CHEBI:15377"/>
        <dbReference type="ChEBI" id="CHEBI:15378"/>
        <dbReference type="ChEBI" id="CHEBI:15379"/>
        <dbReference type="ChEBI" id="CHEBI:29033"/>
        <dbReference type="ChEBI" id="CHEBI:29034"/>
        <dbReference type="EC" id="1.16.3.1"/>
    </reaction>
</comment>
<comment type="caution">
    <text evidence="10">The sequence shown here is derived from an EMBL/GenBank/DDBJ whole genome shotgun (WGS) entry which is preliminary data.</text>
</comment>
<dbReference type="RefSeq" id="WP_338637726.1">
    <property type="nucleotide sequence ID" value="NZ_CP146516.1"/>
</dbReference>
<dbReference type="InterPro" id="IPR009040">
    <property type="entry name" value="Ferritin-like_diiron"/>
</dbReference>
<dbReference type="PANTHER" id="PTHR30295:SF0">
    <property type="entry name" value="BACTERIOFERRITIN"/>
    <property type="match status" value="1"/>
</dbReference>
<dbReference type="NCBIfam" id="TIGR00754">
    <property type="entry name" value="bfr"/>
    <property type="match status" value="1"/>
</dbReference>
<dbReference type="InterPro" id="IPR009078">
    <property type="entry name" value="Ferritin-like_SF"/>
</dbReference>
<evidence type="ECO:0000256" key="4">
    <source>
        <dbReference type="ARBA" id="ARBA00022723"/>
    </source>
</evidence>
<dbReference type="CDD" id="cd00907">
    <property type="entry name" value="Bacterioferritin"/>
    <property type="match status" value="1"/>
</dbReference>
<dbReference type="GO" id="GO:0006879">
    <property type="term" value="P:intracellular iron ion homeostasis"/>
    <property type="evidence" value="ECO:0007669"/>
    <property type="project" value="UniProtKB-KW"/>
</dbReference>
<feature type="binding site" evidence="7">
    <location>
        <position position="51"/>
    </location>
    <ligand>
        <name>Fe cation</name>
        <dbReference type="ChEBI" id="CHEBI:24875"/>
        <label>2</label>
    </ligand>
</feature>
<evidence type="ECO:0000313" key="11">
    <source>
        <dbReference type="Proteomes" id="UP000253934"/>
    </source>
</evidence>
<dbReference type="InterPro" id="IPR012347">
    <property type="entry name" value="Ferritin-like"/>
</dbReference>
<feature type="binding site" evidence="7">
    <location>
        <position position="50"/>
    </location>
    <ligand>
        <name>Fe cation</name>
        <dbReference type="ChEBI" id="CHEBI:24875"/>
        <label>3</label>
    </ligand>
</feature>
<proteinExistence type="inferred from homology"/>
<dbReference type="Proteomes" id="UP000253934">
    <property type="component" value="Unassembled WGS sequence"/>
</dbReference>
<dbReference type="PRINTS" id="PR00601">
    <property type="entry name" value="BACFERRITIN"/>
</dbReference>
<dbReference type="Pfam" id="PF00210">
    <property type="entry name" value="Ferritin"/>
    <property type="match status" value="1"/>
</dbReference>
<dbReference type="GO" id="GO:0020037">
    <property type="term" value="F:heme binding"/>
    <property type="evidence" value="ECO:0007669"/>
    <property type="project" value="TreeGrafter"/>
</dbReference>
<dbReference type="GO" id="GO:0006826">
    <property type="term" value="P:iron ion transport"/>
    <property type="evidence" value="ECO:0007669"/>
    <property type="project" value="InterPro"/>
</dbReference>
<protein>
    <recommendedName>
        <fullName evidence="6 8">Bacterioferritin</fullName>
        <ecNumber evidence="6">1.16.3.1</ecNumber>
    </recommendedName>
</protein>
<feature type="binding site" evidence="7">
    <location>
        <position position="127"/>
    </location>
    <ligand>
        <name>Fe cation</name>
        <dbReference type="ChEBI" id="CHEBI:24875"/>
        <label>2</label>
    </ligand>
</feature>
<dbReference type="AlphaFoldDB" id="A0A369KPK2"/>
<evidence type="ECO:0000256" key="5">
    <source>
        <dbReference type="ARBA" id="ARBA00023004"/>
    </source>
</evidence>
<evidence type="ECO:0000256" key="6">
    <source>
        <dbReference type="PIRNR" id="PIRNR002560"/>
    </source>
</evidence>
<feature type="binding site" evidence="7">
    <location>
        <position position="54"/>
    </location>
    <ligand>
        <name>Fe cation</name>
        <dbReference type="ChEBI" id="CHEBI:24875"/>
        <label>1</label>
    </ligand>
</feature>
<evidence type="ECO:0000313" key="10">
    <source>
        <dbReference type="EMBL" id="RDB35758.1"/>
    </source>
</evidence>
<dbReference type="InterPro" id="IPR002024">
    <property type="entry name" value="Bacterioferritin"/>
</dbReference>
<name>A0A369KPK2_9BACT</name>
<sequence length="159" mass="18486">MKGDLQVIKALNEVLTGELTAINQYFLHAKMCKNWGFHRIAERTYKESIDEMKHAQNLVDRILFLDGIPNLQKLDKLNIGENVKEQIESDLALEFLAVERLKKGIDVCFAAKDHTSRELLEEILEDEEEHIDWLETQLNVIKSIGYEYYLAQQLLEHSS</sequence>
<accession>A0A369KPK2</accession>
<dbReference type="Gene3D" id="1.20.1260.10">
    <property type="match status" value="1"/>
</dbReference>
<keyword evidence="4 6" id="KW-0479">Metal-binding</keyword>
<feature type="binding site" description="axial binding residue" evidence="7">
    <location>
        <position position="52"/>
    </location>
    <ligand>
        <name>heme b</name>
        <dbReference type="ChEBI" id="CHEBI:60344"/>
        <note>ligand shared between dimeric partners</note>
    </ligand>
    <ligandPart>
        <name>Fe</name>
        <dbReference type="ChEBI" id="CHEBI:18248"/>
    </ligandPart>
</feature>
<evidence type="ECO:0000256" key="2">
    <source>
        <dbReference type="ARBA" id="ARBA00022434"/>
    </source>
</evidence>
<evidence type="ECO:0000256" key="7">
    <source>
        <dbReference type="PIRSR" id="PIRSR002560-1"/>
    </source>
</evidence>
<dbReference type="PROSITE" id="PS50905">
    <property type="entry name" value="FERRITIN_LIKE"/>
    <property type="match status" value="1"/>
</dbReference>
<keyword evidence="2 6" id="KW-0409">Iron storage</keyword>
<dbReference type="InterPro" id="IPR008331">
    <property type="entry name" value="Ferritin_DPS_dom"/>
</dbReference>
<evidence type="ECO:0000256" key="3">
    <source>
        <dbReference type="ARBA" id="ARBA00022617"/>
    </source>
</evidence>
<dbReference type="GO" id="GO:0140315">
    <property type="term" value="F:iron ion sequestering activity"/>
    <property type="evidence" value="ECO:0007669"/>
    <property type="project" value="UniProtKB-ARBA"/>
</dbReference>
<keyword evidence="3 8" id="KW-0349">Heme</keyword>
<feature type="binding site" evidence="7">
    <location>
        <position position="94"/>
    </location>
    <ligand>
        <name>Fe cation</name>
        <dbReference type="ChEBI" id="CHEBI:24875"/>
        <label>2</label>
    </ligand>
</feature>
<comment type="function">
    <text evidence="6">Iron-storage protein, whose ferroxidase center binds Fe(2+), oxidizes it using dioxygen to Fe(3+), and participates in the subsequent Fe(3+) oxide mineral core formation within the central cavity of the BFR protein shell.</text>
</comment>
<reference evidence="10" key="1">
    <citation type="submission" date="2018-04" db="EMBL/GenBank/DDBJ databases">
        <title>Draft genome sequence of the Candidatus Spirobacillus cienkowskii, a pathogen of freshwater Daphnia species, reconstructed from hemolymph metagenomic reads.</title>
        <authorList>
            <person name="Bresciani L."/>
            <person name="Lemos L.N."/>
            <person name="Wale N."/>
            <person name="Lin J.Y."/>
            <person name="Fernandes G.R."/>
            <person name="Duffy M.A."/>
            <person name="Rodrigues J.M."/>
        </authorList>
    </citation>
    <scope>NUCLEOTIDE SEQUENCE [LARGE SCALE GENOMIC DNA]</scope>
    <source>
        <strain evidence="10">Binning01</strain>
    </source>
</reference>
<comment type="similarity">
    <text evidence="1 6 8">Belongs to the bacterioferritin family.</text>
</comment>
<feature type="binding site" evidence="7">
    <location>
        <position position="51"/>
    </location>
    <ligand>
        <name>Fe cation</name>
        <dbReference type="ChEBI" id="CHEBI:24875"/>
        <label>1</label>
    </ligand>
</feature>
<evidence type="ECO:0000256" key="8">
    <source>
        <dbReference type="RuleBase" id="RU000623"/>
    </source>
</evidence>
<evidence type="ECO:0000256" key="1">
    <source>
        <dbReference type="ARBA" id="ARBA00008093"/>
    </source>
</evidence>
<gene>
    <name evidence="10" type="primary">bfr</name>
    <name evidence="10" type="ORF">DCC88_08645</name>
</gene>
<dbReference type="EMBL" id="QOVW01000076">
    <property type="protein sequence ID" value="RDB35758.1"/>
    <property type="molecule type" value="Genomic_DNA"/>
</dbReference>
<evidence type="ECO:0000259" key="9">
    <source>
        <dbReference type="PROSITE" id="PS50905"/>
    </source>
</evidence>
<dbReference type="EC" id="1.16.3.1" evidence="6"/>
<feature type="binding site" evidence="7">
    <location>
        <position position="127"/>
    </location>
    <ligand>
        <name>Fe cation</name>
        <dbReference type="ChEBI" id="CHEBI:24875"/>
        <label>1</label>
    </ligand>
</feature>
<dbReference type="GO" id="GO:0004322">
    <property type="term" value="F:ferroxidase activity"/>
    <property type="evidence" value="ECO:0007669"/>
    <property type="project" value="UniProtKB-EC"/>
</dbReference>
<dbReference type="PANTHER" id="PTHR30295">
    <property type="entry name" value="BACTERIOFERRITIN"/>
    <property type="match status" value="1"/>
</dbReference>
<keyword evidence="11" id="KW-1185">Reference proteome</keyword>
<keyword evidence="5 6" id="KW-0408">Iron</keyword>
<dbReference type="GO" id="GO:0008199">
    <property type="term" value="F:ferric iron binding"/>
    <property type="evidence" value="ECO:0007669"/>
    <property type="project" value="InterPro"/>
</dbReference>
<dbReference type="GO" id="GO:0005829">
    <property type="term" value="C:cytosol"/>
    <property type="evidence" value="ECO:0007669"/>
    <property type="project" value="TreeGrafter"/>
</dbReference>